<dbReference type="EMBL" id="CP000934">
    <property type="protein sequence ID" value="ACE83620.1"/>
    <property type="molecule type" value="Genomic_DNA"/>
</dbReference>
<name>B3PDI8_CELJU</name>
<dbReference type="HOGENOM" id="CLU_1254087_0_0_6"/>
<evidence type="ECO:0000313" key="2">
    <source>
        <dbReference type="EMBL" id="ACE83620.1"/>
    </source>
</evidence>
<dbReference type="AlphaFoldDB" id="B3PDI8"/>
<dbReference type="Proteomes" id="UP000001036">
    <property type="component" value="Chromosome"/>
</dbReference>
<accession>B3PDI8</accession>
<evidence type="ECO:0000313" key="3">
    <source>
        <dbReference type="Proteomes" id="UP000001036"/>
    </source>
</evidence>
<evidence type="ECO:0000256" key="1">
    <source>
        <dbReference type="SAM" id="MobiDB-lite"/>
    </source>
</evidence>
<dbReference type="KEGG" id="cja:CJA_1445"/>
<keyword evidence="3" id="KW-1185">Reference proteome</keyword>
<dbReference type="eggNOG" id="ENOG5030757">
    <property type="taxonomic scope" value="Bacteria"/>
</dbReference>
<feature type="region of interest" description="Disordered" evidence="1">
    <location>
        <begin position="89"/>
        <end position="110"/>
    </location>
</feature>
<feature type="region of interest" description="Disordered" evidence="1">
    <location>
        <begin position="49"/>
        <end position="69"/>
    </location>
</feature>
<sequence>MAARPLRCVDMANTHKTKAELLQELESIKGLLREEDDIPILQEELAPRTSSTLDMSLNSSSPSVLPGQGSLFDEPVFDETVADERATHPNEPAAAAPTTSNTPAYPKSGFGTFGSSGTALSNNLGAHRPLAKATGENPFLPQHIRERLHGNNPPPLFEYETARKIVNSTKDIQHKINQPRQHLVNQVITQLMPLIEKELRQRLYAMSVDELEKLLNEDED</sequence>
<dbReference type="STRING" id="498211.CJA_1445"/>
<proteinExistence type="predicted"/>
<protein>
    <submittedName>
        <fullName evidence="2">Uncharacterized protein</fullName>
    </submittedName>
</protein>
<gene>
    <name evidence="2" type="ordered locus">CJA_1445</name>
</gene>
<reference evidence="2 3" key="1">
    <citation type="journal article" date="2008" name="J. Bacteriol.">
        <title>Insights into plant cell wall degradation from the genome sequence of the soil bacterium Cellvibrio japonicus.</title>
        <authorList>
            <person name="Deboy R.T."/>
            <person name="Mongodin E.F."/>
            <person name="Fouts D.E."/>
            <person name="Tailford L.E."/>
            <person name="Khouri H."/>
            <person name="Emerson J.B."/>
            <person name="Mohamoud Y."/>
            <person name="Watkins K."/>
            <person name="Henrissat B."/>
            <person name="Gilbert H.J."/>
            <person name="Nelson K.E."/>
        </authorList>
    </citation>
    <scope>NUCLEOTIDE SEQUENCE [LARGE SCALE GENOMIC DNA]</scope>
    <source>
        <strain evidence="2 3">Ueda107</strain>
    </source>
</reference>
<organism evidence="2 3">
    <name type="scientific">Cellvibrio japonicus (strain Ueda107)</name>
    <name type="common">Pseudomonas fluorescens subsp. cellulosa</name>
    <dbReference type="NCBI Taxonomy" id="498211"/>
    <lineage>
        <taxon>Bacteria</taxon>
        <taxon>Pseudomonadati</taxon>
        <taxon>Pseudomonadota</taxon>
        <taxon>Gammaproteobacteria</taxon>
        <taxon>Cellvibrionales</taxon>
        <taxon>Cellvibrionaceae</taxon>
        <taxon>Cellvibrio</taxon>
    </lineage>
</organism>
<feature type="compositionally biased region" description="Low complexity" evidence="1">
    <location>
        <begin position="50"/>
        <end position="65"/>
    </location>
</feature>